<dbReference type="GO" id="GO:0007165">
    <property type="term" value="P:signal transduction"/>
    <property type="evidence" value="ECO:0007669"/>
    <property type="project" value="UniProtKB-KW"/>
</dbReference>
<dbReference type="CDD" id="cd11386">
    <property type="entry name" value="MCP_signal"/>
    <property type="match status" value="1"/>
</dbReference>
<keyword evidence="5" id="KW-1133">Transmembrane helix</keyword>
<dbReference type="CDD" id="cd19411">
    <property type="entry name" value="MCP2201-like_sensor"/>
    <property type="match status" value="1"/>
</dbReference>
<evidence type="ECO:0000256" key="4">
    <source>
        <dbReference type="PROSITE-ProRule" id="PRU00284"/>
    </source>
</evidence>
<dbReference type="InterPro" id="IPR051310">
    <property type="entry name" value="MCP_chemotaxis"/>
</dbReference>
<evidence type="ECO:0000259" key="7">
    <source>
        <dbReference type="PROSITE" id="PS50885"/>
    </source>
</evidence>
<evidence type="ECO:0000256" key="1">
    <source>
        <dbReference type="ARBA" id="ARBA00004370"/>
    </source>
</evidence>
<dbReference type="GO" id="GO:0006935">
    <property type="term" value="P:chemotaxis"/>
    <property type="evidence" value="ECO:0007669"/>
    <property type="project" value="InterPro"/>
</dbReference>
<keyword evidence="2" id="KW-0488">Methylation</keyword>
<dbReference type="FunFam" id="1.10.287.950:FF:000001">
    <property type="entry name" value="Methyl-accepting chemotaxis sensory transducer"/>
    <property type="match status" value="1"/>
</dbReference>
<comment type="subcellular location">
    <subcellularLocation>
        <location evidence="1">Membrane</location>
    </subcellularLocation>
</comment>
<dbReference type="SUPFAM" id="SSF58104">
    <property type="entry name" value="Methyl-accepting chemotaxis protein (MCP) signaling domain"/>
    <property type="match status" value="1"/>
</dbReference>
<dbReference type="PRINTS" id="PR00260">
    <property type="entry name" value="CHEMTRNSDUCR"/>
</dbReference>
<dbReference type="Proteomes" id="UP000444316">
    <property type="component" value="Unassembled WGS sequence"/>
</dbReference>
<dbReference type="InterPro" id="IPR047347">
    <property type="entry name" value="YvaQ-like_sensor"/>
</dbReference>
<feature type="transmembrane region" description="Helical" evidence="5">
    <location>
        <begin position="12"/>
        <end position="31"/>
    </location>
</feature>
<comment type="caution">
    <text evidence="8">The sequence shown here is derived from an EMBL/GenBank/DDBJ whole genome shotgun (WGS) entry which is preliminary data.</text>
</comment>
<dbReference type="InterPro" id="IPR004089">
    <property type="entry name" value="MCPsignal_dom"/>
</dbReference>
<dbReference type="AlphaFoldDB" id="A0A845HUE0"/>
<evidence type="ECO:0000256" key="2">
    <source>
        <dbReference type="ARBA" id="ARBA00022481"/>
    </source>
</evidence>
<evidence type="ECO:0000256" key="5">
    <source>
        <dbReference type="SAM" id="Phobius"/>
    </source>
</evidence>
<dbReference type="InterPro" id="IPR003660">
    <property type="entry name" value="HAMP_dom"/>
</dbReference>
<dbReference type="Pfam" id="PF12729">
    <property type="entry name" value="4HB_MCP_1"/>
    <property type="match status" value="1"/>
</dbReference>
<dbReference type="SMART" id="SM00304">
    <property type="entry name" value="HAMP"/>
    <property type="match status" value="1"/>
</dbReference>
<dbReference type="RefSeq" id="WP_161034253.1">
    <property type="nucleotide sequence ID" value="NZ_WWCL01000001.1"/>
</dbReference>
<keyword evidence="4" id="KW-0807">Transducer</keyword>
<keyword evidence="5" id="KW-0472">Membrane</keyword>
<dbReference type="Pfam" id="PF00672">
    <property type="entry name" value="HAMP"/>
    <property type="match status" value="1"/>
</dbReference>
<dbReference type="EMBL" id="WWCL01000001">
    <property type="protein sequence ID" value="MYN44613.1"/>
    <property type="molecule type" value="Genomic_DNA"/>
</dbReference>
<name>A0A845HUE0_9BURK</name>
<protein>
    <submittedName>
        <fullName evidence="8">HAMP domain-containing protein</fullName>
    </submittedName>
</protein>
<reference evidence="8" key="1">
    <citation type="submission" date="2019-12" db="EMBL/GenBank/DDBJ databases">
        <title>Novel species isolated from a subtropical stream in China.</title>
        <authorList>
            <person name="Lu H."/>
        </authorList>
    </citation>
    <scope>NUCLEOTIDE SEQUENCE [LARGE SCALE GENOMIC DNA]</scope>
    <source>
        <strain evidence="8">FT93W</strain>
    </source>
</reference>
<evidence type="ECO:0000313" key="8">
    <source>
        <dbReference type="EMBL" id="MYN44613.1"/>
    </source>
</evidence>
<comment type="similarity">
    <text evidence="3">Belongs to the methyl-accepting chemotaxis (MCP) protein family.</text>
</comment>
<evidence type="ECO:0000256" key="3">
    <source>
        <dbReference type="ARBA" id="ARBA00029447"/>
    </source>
</evidence>
<dbReference type="InterPro" id="IPR024478">
    <property type="entry name" value="HlyB_4HB_MCP"/>
</dbReference>
<keyword evidence="9" id="KW-1185">Reference proteome</keyword>
<dbReference type="PROSITE" id="PS50111">
    <property type="entry name" value="CHEMOTAXIS_TRANSDUC_2"/>
    <property type="match status" value="1"/>
</dbReference>
<keyword evidence="5" id="KW-0812">Transmembrane</keyword>
<gene>
    <name evidence="8" type="ORF">GTP23_05925</name>
</gene>
<dbReference type="PROSITE" id="PS50885">
    <property type="entry name" value="HAMP"/>
    <property type="match status" value="1"/>
</dbReference>
<dbReference type="SMART" id="SM00283">
    <property type="entry name" value="MA"/>
    <property type="match status" value="1"/>
</dbReference>
<organism evidence="8 9">
    <name type="scientific">Duganella fentianensis</name>
    <dbReference type="NCBI Taxonomy" id="2692177"/>
    <lineage>
        <taxon>Bacteria</taxon>
        <taxon>Pseudomonadati</taxon>
        <taxon>Pseudomonadota</taxon>
        <taxon>Betaproteobacteria</taxon>
        <taxon>Burkholderiales</taxon>
        <taxon>Oxalobacteraceae</taxon>
        <taxon>Telluria group</taxon>
        <taxon>Duganella</taxon>
    </lineage>
</organism>
<dbReference type="GO" id="GO:0005886">
    <property type="term" value="C:plasma membrane"/>
    <property type="evidence" value="ECO:0007669"/>
    <property type="project" value="TreeGrafter"/>
</dbReference>
<dbReference type="GO" id="GO:0004888">
    <property type="term" value="F:transmembrane signaling receptor activity"/>
    <property type="evidence" value="ECO:0007669"/>
    <property type="project" value="InterPro"/>
</dbReference>
<dbReference type="Pfam" id="PF00015">
    <property type="entry name" value="MCPsignal"/>
    <property type="match status" value="1"/>
</dbReference>
<dbReference type="PANTHER" id="PTHR43531">
    <property type="entry name" value="PROTEIN ICFG"/>
    <property type="match status" value="1"/>
</dbReference>
<evidence type="ECO:0000259" key="6">
    <source>
        <dbReference type="PROSITE" id="PS50111"/>
    </source>
</evidence>
<accession>A0A845HUE0</accession>
<dbReference type="InterPro" id="IPR004090">
    <property type="entry name" value="Chemotax_Me-accpt_rcpt"/>
</dbReference>
<evidence type="ECO:0000313" key="9">
    <source>
        <dbReference type="Proteomes" id="UP000444316"/>
    </source>
</evidence>
<feature type="domain" description="Methyl-accepting transducer" evidence="6">
    <location>
        <begin position="269"/>
        <end position="498"/>
    </location>
</feature>
<dbReference type="PANTHER" id="PTHR43531:SF14">
    <property type="entry name" value="METHYL-ACCEPTING CHEMOTAXIS PROTEIN I-RELATED"/>
    <property type="match status" value="1"/>
</dbReference>
<proteinExistence type="inferred from homology"/>
<feature type="domain" description="HAMP" evidence="7">
    <location>
        <begin position="212"/>
        <end position="264"/>
    </location>
</feature>
<dbReference type="Gene3D" id="1.10.287.950">
    <property type="entry name" value="Methyl-accepting chemotaxis protein"/>
    <property type="match status" value="1"/>
</dbReference>
<sequence length="515" mass="54629">MFISNLKIGARLGAAFGAVLLLMAIVIGVSLQKLNGIGTLSSTIIDQDWIKADAAALVSSTTRANSALTLELFTTEDPGRIAAIYKEIDANKKAITAALETLDQLVMRAEGKALLQEVREQRKAYVASFSQVGKLLGSGQREAAQTALRADMLPKLTLLQETIRRLNDRQRALVTDHGAEIKQHISIASHLMIWVGLAAMAFGAFAAWRVTRSITTPIAVAVAAAEAVAKGDLTCHISHEHTDEMGQLLTALRQMTDNLSDIVGRVRGGTTAIRTASSEIASGNMDLSSRTEEQASSLEETAASMEELTSTVKHNAGHAIEANELARAANEVARRGGEVVGQVVGTMNSINDSSRKIVDIIAVIDGIAFQTNILALNAAVEAARAGEQGRGFAVVATEVRNLAQRSAAAAKEIKELIDDSVDKVSAGARQVELAGSTMNEVQESIRRVTSIVGDITRADTEQLGGIEQINIAISQMDEVTQQNAALVEQAAAAAAAMQDQADELSQMVSQFRISA</sequence>